<name>V4PVD7_9CAUL</name>
<reference evidence="1 2" key="1">
    <citation type="journal article" date="2014" name="Nature">
        <title>Sequential evolution of bacterial morphology by co-option of a developmental regulator.</title>
        <authorList>
            <person name="Jiang C."/>
            <person name="Brown P.J."/>
            <person name="Ducret A."/>
            <person name="Brun Y.V."/>
        </authorList>
    </citation>
    <scope>NUCLEOTIDE SEQUENCE [LARGE SCALE GENOMIC DNA]</scope>
    <source>
        <strain evidence="1 2">DSM 16100</strain>
    </source>
</reference>
<proteinExistence type="predicted"/>
<evidence type="ECO:0000313" key="1">
    <source>
        <dbReference type="EMBL" id="ESQ91374.1"/>
    </source>
</evidence>
<dbReference type="eggNOG" id="ENOG50333MG">
    <property type="taxonomic scope" value="Bacteria"/>
</dbReference>
<dbReference type="AlphaFoldDB" id="V4PVD7"/>
<organism evidence="1 2">
    <name type="scientific">Asticcacaulis benevestitus DSM 16100 = ATCC BAA-896</name>
    <dbReference type="NCBI Taxonomy" id="1121022"/>
    <lineage>
        <taxon>Bacteria</taxon>
        <taxon>Pseudomonadati</taxon>
        <taxon>Pseudomonadota</taxon>
        <taxon>Alphaproteobacteria</taxon>
        <taxon>Caulobacterales</taxon>
        <taxon>Caulobacteraceae</taxon>
        <taxon>Asticcacaulis</taxon>
    </lineage>
</organism>
<dbReference type="PATRIC" id="fig|1121022.4.peg.2058"/>
<comment type="caution">
    <text evidence="1">The sequence shown here is derived from an EMBL/GenBank/DDBJ whole genome shotgun (WGS) entry which is preliminary data.</text>
</comment>
<accession>V4PVD7</accession>
<dbReference type="EMBL" id="AWGB01000017">
    <property type="protein sequence ID" value="ESQ91374.1"/>
    <property type="molecule type" value="Genomic_DNA"/>
</dbReference>
<gene>
    <name evidence="1" type="ORF">ABENE_10190</name>
</gene>
<keyword evidence="2" id="KW-1185">Reference proteome</keyword>
<dbReference type="OrthoDB" id="121137at2"/>
<dbReference type="STRING" id="1121022.GCA_000376105_01122"/>
<dbReference type="RefSeq" id="WP_018080787.1">
    <property type="nucleotide sequence ID" value="NZ_AQWM01000003.1"/>
</dbReference>
<dbReference type="Proteomes" id="UP000017837">
    <property type="component" value="Unassembled WGS sequence"/>
</dbReference>
<protein>
    <submittedName>
        <fullName evidence="1">Uncharacterized protein</fullName>
    </submittedName>
</protein>
<sequence>MGLEAESELRVGSDHAHVKALLESRDLIFRGAFRKTLTFADLKDPRVVDDALLFEHEDLSYALALPAGQAARWLKKLTTAPPTLAAKFGIDSDHRAFVTGHVDDAALNEALLDAVTTDPLQAAVSVIIARAPDELSAALAEVTQRLPHAPIWVVYPKGPKSPLPDSAVRTHMHALNLIDTKSSAVSDSLTATRFSLRKAR</sequence>
<evidence type="ECO:0000313" key="2">
    <source>
        <dbReference type="Proteomes" id="UP000017837"/>
    </source>
</evidence>